<dbReference type="PANTHER" id="PTHR43284:SF1">
    <property type="entry name" value="ASPARAGINE SYNTHETASE"/>
    <property type="match status" value="1"/>
</dbReference>
<accession>A0ABN1NI44</accession>
<comment type="pathway">
    <text evidence="1">Amino-acid biosynthesis; L-asparagine biosynthesis; L-asparagine from L-aspartate (L-Gln route): step 1/1.</text>
</comment>
<evidence type="ECO:0000256" key="1">
    <source>
        <dbReference type="ARBA" id="ARBA00005187"/>
    </source>
</evidence>
<dbReference type="SUPFAM" id="SSF56235">
    <property type="entry name" value="N-terminal nucleophile aminohydrolases (Ntn hydrolases)"/>
    <property type="match status" value="1"/>
</dbReference>
<name>A0ABN1NI44_9ACTN</name>
<comment type="catalytic activity">
    <reaction evidence="4">
        <text>L-aspartate + L-glutamine + ATP + H2O = L-asparagine + L-glutamate + AMP + diphosphate + H(+)</text>
        <dbReference type="Rhea" id="RHEA:12228"/>
        <dbReference type="ChEBI" id="CHEBI:15377"/>
        <dbReference type="ChEBI" id="CHEBI:15378"/>
        <dbReference type="ChEBI" id="CHEBI:29985"/>
        <dbReference type="ChEBI" id="CHEBI:29991"/>
        <dbReference type="ChEBI" id="CHEBI:30616"/>
        <dbReference type="ChEBI" id="CHEBI:33019"/>
        <dbReference type="ChEBI" id="CHEBI:58048"/>
        <dbReference type="ChEBI" id="CHEBI:58359"/>
        <dbReference type="ChEBI" id="CHEBI:456215"/>
        <dbReference type="EC" id="6.3.5.4"/>
    </reaction>
</comment>
<dbReference type="Gene3D" id="3.40.50.620">
    <property type="entry name" value="HUPs"/>
    <property type="match status" value="2"/>
</dbReference>
<gene>
    <name evidence="6" type="ORF">GCM10009549_13850</name>
</gene>
<dbReference type="Gene3D" id="3.60.20.10">
    <property type="entry name" value="Glutamine Phosphoribosylpyrophosphate, subunit 1, domain 1"/>
    <property type="match status" value="1"/>
</dbReference>
<dbReference type="InterPro" id="IPR051786">
    <property type="entry name" value="ASN_synthetase/amidase"/>
</dbReference>
<protein>
    <recommendedName>
        <fullName evidence="2">asparagine synthase (glutamine-hydrolyzing)</fullName>
        <ecNumber evidence="2">6.3.5.4</ecNumber>
    </recommendedName>
</protein>
<keyword evidence="3" id="KW-0061">Asparagine biosynthesis</keyword>
<feature type="domain" description="Asparagine synthetase" evidence="5">
    <location>
        <begin position="148"/>
        <end position="544"/>
    </location>
</feature>
<reference evidence="6 7" key="1">
    <citation type="journal article" date="2019" name="Int. J. Syst. Evol. Microbiol.">
        <title>The Global Catalogue of Microorganisms (GCM) 10K type strain sequencing project: providing services to taxonomists for standard genome sequencing and annotation.</title>
        <authorList>
            <consortium name="The Broad Institute Genomics Platform"/>
            <consortium name="The Broad Institute Genome Sequencing Center for Infectious Disease"/>
            <person name="Wu L."/>
            <person name="Ma J."/>
        </authorList>
    </citation>
    <scope>NUCLEOTIDE SEQUENCE [LARGE SCALE GENOMIC DNA]</scope>
    <source>
        <strain evidence="6 7">JCM 10673</strain>
    </source>
</reference>
<dbReference type="SUPFAM" id="SSF52402">
    <property type="entry name" value="Adenine nucleotide alpha hydrolases-like"/>
    <property type="match status" value="1"/>
</dbReference>
<dbReference type="EMBL" id="BAAAHG010000007">
    <property type="protein sequence ID" value="GAA0907680.1"/>
    <property type="molecule type" value="Genomic_DNA"/>
</dbReference>
<dbReference type="NCBIfam" id="NF033561">
    <property type="entry name" value="macrolact_Ik_Al"/>
    <property type="match status" value="1"/>
</dbReference>
<keyword evidence="3" id="KW-0028">Amino-acid biosynthesis</keyword>
<evidence type="ECO:0000256" key="2">
    <source>
        <dbReference type="ARBA" id="ARBA00012737"/>
    </source>
</evidence>
<evidence type="ECO:0000256" key="4">
    <source>
        <dbReference type="ARBA" id="ARBA00048741"/>
    </source>
</evidence>
<keyword evidence="7" id="KW-1185">Reference proteome</keyword>
<proteinExistence type="predicted"/>
<evidence type="ECO:0000313" key="6">
    <source>
        <dbReference type="EMBL" id="GAA0907680.1"/>
    </source>
</evidence>
<dbReference type="InterPro" id="IPR029055">
    <property type="entry name" value="Ntn_hydrolases_N"/>
</dbReference>
<dbReference type="PANTHER" id="PTHR43284">
    <property type="entry name" value="ASPARAGINE SYNTHETASE (GLUTAMINE-HYDROLYZING)"/>
    <property type="match status" value="1"/>
</dbReference>
<dbReference type="Pfam" id="PF00733">
    <property type="entry name" value="Asn_synthase"/>
    <property type="match status" value="1"/>
</dbReference>
<evidence type="ECO:0000256" key="3">
    <source>
        <dbReference type="ARBA" id="ARBA00022888"/>
    </source>
</evidence>
<dbReference type="InterPro" id="IPR014729">
    <property type="entry name" value="Rossmann-like_a/b/a_fold"/>
</dbReference>
<organism evidence="6 7">
    <name type="scientific">Streptomyces thermoalcalitolerans</name>
    <dbReference type="NCBI Taxonomy" id="65605"/>
    <lineage>
        <taxon>Bacteria</taxon>
        <taxon>Bacillati</taxon>
        <taxon>Actinomycetota</taxon>
        <taxon>Actinomycetes</taxon>
        <taxon>Kitasatosporales</taxon>
        <taxon>Streptomycetaceae</taxon>
        <taxon>Streptomyces</taxon>
    </lineage>
</organism>
<dbReference type="EC" id="6.3.5.4" evidence="2"/>
<comment type="caution">
    <text evidence="6">The sequence shown here is derived from an EMBL/GenBank/DDBJ whole genome shotgun (WGS) entry which is preliminary data.</text>
</comment>
<dbReference type="InterPro" id="IPR001962">
    <property type="entry name" value="Asn_synthase"/>
</dbReference>
<evidence type="ECO:0000313" key="7">
    <source>
        <dbReference type="Proteomes" id="UP001501005"/>
    </source>
</evidence>
<evidence type="ECO:0000259" key="5">
    <source>
        <dbReference type="Pfam" id="PF00733"/>
    </source>
</evidence>
<sequence length="564" mass="59743">MAVIGECGADKARLEDALPAVRARDWRALTRWPGSYLVIARSGETVAVIGDLAGQHPVYYRTDTTGMWWSTSASALAALDGAPVDATALAARLAFGQPDVLADRSLWRGVRRVPGGHLLLLSPNGAVVERYEPVSYPEADLHEQAPVVRAALTEAVAARTDDRPVSADLAGLDSTTLACLAAQRGPVAAVTFADERLRDDDLAYATRTAATVPGLTHHTVPGTVGTVYYAGLDDLSDLPLTDAPNAYVVTASIKRAVLDTVAENTPGRGVHFTGSAGDAVLSAPSSCLADLLREGRHRHAWQHALSHARLRHTSPLQLLGRVRPASQVDLRAAWAQTAAELRGPARDWIPQAQRPLAWTPLLASADWMTPDVRGMLATAVEEAAEAVSDAPARLADWSVRQDLTRVGTDTTGWRTLTLAWHGIDLAAPFLDNEVIRACLTVPADQRGAPSTYKPLLDAAFTGSGVVPEFVLARTTKGGFNALSYAGLRDNAPVLKDLLGPSSRLATLGLVTEQPVADALARAAAGQPTAQGALHLVVAAEVWLRQHAAAPAVWWEEVSGRVAAV</sequence>
<dbReference type="Proteomes" id="UP001501005">
    <property type="component" value="Unassembled WGS sequence"/>
</dbReference>